<name>A0A221SVK4_9DEIO</name>
<dbReference type="KEGG" id="dfc:DFI_06290"/>
<dbReference type="AlphaFoldDB" id="A0A221SVK4"/>
<keyword evidence="1" id="KW-0378">Hydrolase</keyword>
<dbReference type="GO" id="GO:0016787">
    <property type="term" value="F:hydrolase activity"/>
    <property type="evidence" value="ECO:0007669"/>
    <property type="project" value="UniProtKB-KW"/>
</dbReference>
<protein>
    <submittedName>
        <fullName evidence="1">N-formylglutamate amidohydrolase</fullName>
    </submittedName>
</protein>
<dbReference type="Proteomes" id="UP000259030">
    <property type="component" value="Chromosome"/>
</dbReference>
<dbReference type="STRING" id="317577.GCA_000419625_02657"/>
<dbReference type="Pfam" id="PF05013">
    <property type="entry name" value="FGase"/>
    <property type="match status" value="1"/>
</dbReference>
<proteinExistence type="predicted"/>
<sequence length="261" mass="28063">MTRTGRLLIVTPHPSGALPADVLHDMLGAEMFESGTREALLRRVFLDGDPFTDLIFHRPGARHVQAPWSRFTVDLNRDRDDREDNGVVKLTTFDRQALYPEGFTLTGEAREARLRRTWDPFHTLLDAEAREAALVIVGHAMAPTGPALGPDQGAPRPALCLMTGTAGEPTVPEALWAPLQQAAVLAFAPVLAGSAIQGVTVGVPWTTDTISRQLSRAGTPAFGLEVNSGLYLDGGQPRDGVLRDLNAAFIRFADAALALIG</sequence>
<organism evidence="1 2">
    <name type="scientific">Deinococcus ficus</name>
    <dbReference type="NCBI Taxonomy" id="317577"/>
    <lineage>
        <taxon>Bacteria</taxon>
        <taxon>Thermotogati</taxon>
        <taxon>Deinococcota</taxon>
        <taxon>Deinococci</taxon>
        <taxon>Deinococcales</taxon>
        <taxon>Deinococcaceae</taxon>
        <taxon>Deinococcus</taxon>
    </lineage>
</organism>
<accession>A0A221SVK4</accession>
<dbReference type="Gene3D" id="3.40.630.40">
    <property type="entry name" value="Zn-dependent exopeptidases"/>
    <property type="match status" value="1"/>
</dbReference>
<reference evidence="1 2" key="1">
    <citation type="submission" date="2017-05" db="EMBL/GenBank/DDBJ databases">
        <title>The complete genome sequence of Deinococcus ficus isolated from the rhizosphere of the Ficus religiosa L. in Taiwan.</title>
        <authorList>
            <person name="Wu K.-M."/>
            <person name="Liao T.-L."/>
            <person name="Liu Y.-M."/>
            <person name="Young C.-C."/>
            <person name="Tsai S.-F."/>
        </authorList>
    </citation>
    <scope>NUCLEOTIDE SEQUENCE [LARGE SCALE GENOMIC DNA]</scope>
    <source>
        <strain evidence="1 2">CC-FR2-10</strain>
    </source>
</reference>
<dbReference type="InterPro" id="IPR007709">
    <property type="entry name" value="N-FG_amidohydro"/>
</dbReference>
<evidence type="ECO:0000313" key="1">
    <source>
        <dbReference type="EMBL" id="ASN80660.1"/>
    </source>
</evidence>
<keyword evidence="2" id="KW-1185">Reference proteome</keyword>
<dbReference type="SUPFAM" id="SSF53187">
    <property type="entry name" value="Zn-dependent exopeptidases"/>
    <property type="match status" value="1"/>
</dbReference>
<evidence type="ECO:0000313" key="2">
    <source>
        <dbReference type="Proteomes" id="UP000259030"/>
    </source>
</evidence>
<dbReference type="RefSeq" id="WP_027462552.1">
    <property type="nucleotide sequence ID" value="NZ_CP021081.1"/>
</dbReference>
<gene>
    <name evidence="1" type="ORF">DFI_06290</name>
</gene>
<dbReference type="EMBL" id="CP021081">
    <property type="protein sequence ID" value="ASN80660.1"/>
    <property type="molecule type" value="Genomic_DNA"/>
</dbReference>